<organism evidence="2 3">
    <name type="scientific">Periplaneta americana</name>
    <name type="common">American cockroach</name>
    <name type="synonym">Blatta americana</name>
    <dbReference type="NCBI Taxonomy" id="6978"/>
    <lineage>
        <taxon>Eukaryota</taxon>
        <taxon>Metazoa</taxon>
        <taxon>Ecdysozoa</taxon>
        <taxon>Arthropoda</taxon>
        <taxon>Hexapoda</taxon>
        <taxon>Insecta</taxon>
        <taxon>Pterygota</taxon>
        <taxon>Neoptera</taxon>
        <taxon>Polyneoptera</taxon>
        <taxon>Dictyoptera</taxon>
        <taxon>Blattodea</taxon>
        <taxon>Blattoidea</taxon>
        <taxon>Blattidae</taxon>
        <taxon>Blattinae</taxon>
        <taxon>Periplaneta</taxon>
    </lineage>
</organism>
<reference evidence="2 3" key="1">
    <citation type="journal article" date="2022" name="Allergy">
        <title>Genome assembly and annotation of Periplaneta americana reveal a comprehensive cockroach allergen profile.</title>
        <authorList>
            <person name="Wang L."/>
            <person name="Xiong Q."/>
            <person name="Saelim N."/>
            <person name="Wang L."/>
            <person name="Nong W."/>
            <person name="Wan A.T."/>
            <person name="Shi M."/>
            <person name="Liu X."/>
            <person name="Cao Q."/>
            <person name="Hui J.H.L."/>
            <person name="Sookrung N."/>
            <person name="Leung T.F."/>
            <person name="Tungtrongchitr A."/>
            <person name="Tsui S.K.W."/>
        </authorList>
    </citation>
    <scope>NUCLEOTIDE SEQUENCE [LARGE SCALE GENOMIC DNA]</scope>
    <source>
        <strain evidence="2">PWHHKU_190912</strain>
    </source>
</reference>
<comment type="caution">
    <text evidence="2">The sequence shown here is derived from an EMBL/GenBank/DDBJ whole genome shotgun (WGS) entry which is preliminary data.</text>
</comment>
<evidence type="ECO:0000313" key="2">
    <source>
        <dbReference type="EMBL" id="KAJ4435143.1"/>
    </source>
</evidence>
<proteinExistence type="predicted"/>
<evidence type="ECO:0000256" key="1">
    <source>
        <dbReference type="SAM" id="MobiDB-lite"/>
    </source>
</evidence>
<dbReference type="EMBL" id="JAJSOF020000025">
    <property type="protein sequence ID" value="KAJ4435143.1"/>
    <property type="molecule type" value="Genomic_DNA"/>
</dbReference>
<feature type="region of interest" description="Disordered" evidence="1">
    <location>
        <begin position="1"/>
        <end position="25"/>
    </location>
</feature>
<keyword evidence="3" id="KW-1185">Reference proteome</keyword>
<feature type="compositionally biased region" description="Acidic residues" evidence="1">
    <location>
        <begin position="12"/>
        <end position="22"/>
    </location>
</feature>
<gene>
    <name evidence="2" type="ORF">ANN_23719</name>
</gene>
<dbReference type="Proteomes" id="UP001148838">
    <property type="component" value="Unassembled WGS sequence"/>
</dbReference>
<evidence type="ECO:0000313" key="3">
    <source>
        <dbReference type="Proteomes" id="UP001148838"/>
    </source>
</evidence>
<sequence length="148" mass="17221">MQHRELNPGCGMDDDDDDDDDEMSPRSKVTQQFCFNLLKENQGKGPNQTNFQEEFITVDHVIDPVTQQRSRLLNPYVFKVRQDQVLQLYKLTFMKKGLATGIVSLWRMRRSLVQCQCDPYLKCTFQIKSRSSLLAPVTHLAYTKVRFG</sequence>
<protein>
    <submittedName>
        <fullName evidence="2">Uncharacterized protein</fullName>
    </submittedName>
</protein>
<name>A0ABQ8SMB5_PERAM</name>
<accession>A0ABQ8SMB5</accession>